<dbReference type="EMBL" id="CAIIXF020000008">
    <property type="protein sequence ID" value="CAH1790965.1"/>
    <property type="molecule type" value="Genomic_DNA"/>
</dbReference>
<feature type="compositionally biased region" description="Basic and acidic residues" evidence="1">
    <location>
        <begin position="1"/>
        <end position="19"/>
    </location>
</feature>
<protein>
    <submittedName>
        <fullName evidence="2">Uncharacterized protein</fullName>
    </submittedName>
</protein>
<evidence type="ECO:0000256" key="1">
    <source>
        <dbReference type="SAM" id="MobiDB-lite"/>
    </source>
</evidence>
<dbReference type="Proteomes" id="UP000749559">
    <property type="component" value="Unassembled WGS sequence"/>
</dbReference>
<proteinExistence type="predicted"/>
<comment type="caution">
    <text evidence="2">The sequence shown here is derived from an EMBL/GenBank/DDBJ whole genome shotgun (WGS) entry which is preliminary data.</text>
</comment>
<reference evidence="2" key="1">
    <citation type="submission" date="2022-03" db="EMBL/GenBank/DDBJ databases">
        <authorList>
            <person name="Martin C."/>
        </authorList>
    </citation>
    <scope>NUCLEOTIDE SEQUENCE</scope>
</reference>
<keyword evidence="3" id="KW-1185">Reference proteome</keyword>
<organism evidence="2 3">
    <name type="scientific">Owenia fusiformis</name>
    <name type="common">Polychaete worm</name>
    <dbReference type="NCBI Taxonomy" id="6347"/>
    <lineage>
        <taxon>Eukaryota</taxon>
        <taxon>Metazoa</taxon>
        <taxon>Spiralia</taxon>
        <taxon>Lophotrochozoa</taxon>
        <taxon>Annelida</taxon>
        <taxon>Polychaeta</taxon>
        <taxon>Sedentaria</taxon>
        <taxon>Canalipalpata</taxon>
        <taxon>Sabellida</taxon>
        <taxon>Oweniida</taxon>
        <taxon>Oweniidae</taxon>
        <taxon>Owenia</taxon>
    </lineage>
</organism>
<feature type="non-terminal residue" evidence="2">
    <location>
        <position position="1"/>
    </location>
</feature>
<sequence length="230" mass="26024">FLDTLVEDKEETKDSKDSQEQSQNNQQARLFDTVSNGGLGGPAIGYDPRGSSSPSYSVEVQQEFETLKDALQKIRLQNTHKLLESRTGIKRADQDIVTILGKLARYTEVAFKWLYTQDPSNGAGPLELQQLFTILSAQMNCFQSEYTALVVNNTCDDDTSKLYKALQRNPQMFNDESRLNLHTAANIASRRRFLAYDCFLIYSLFIGSLRSRDHSQRDMVKVITPSPSHT</sequence>
<dbReference type="AlphaFoldDB" id="A0A8J1XXL1"/>
<evidence type="ECO:0000313" key="2">
    <source>
        <dbReference type="EMBL" id="CAH1790965.1"/>
    </source>
</evidence>
<feature type="region of interest" description="Disordered" evidence="1">
    <location>
        <begin position="1"/>
        <end position="58"/>
    </location>
</feature>
<gene>
    <name evidence="2" type="ORF">OFUS_LOCUS16115</name>
</gene>
<accession>A0A8J1XXL1</accession>
<feature type="compositionally biased region" description="Polar residues" evidence="1">
    <location>
        <begin position="20"/>
        <end position="36"/>
    </location>
</feature>
<name>A0A8J1XXL1_OWEFU</name>
<evidence type="ECO:0000313" key="3">
    <source>
        <dbReference type="Proteomes" id="UP000749559"/>
    </source>
</evidence>
<dbReference type="OrthoDB" id="10071643at2759"/>